<evidence type="ECO:0000313" key="1">
    <source>
        <dbReference type="EMBL" id="KAK4206108.1"/>
    </source>
</evidence>
<evidence type="ECO:0000313" key="2">
    <source>
        <dbReference type="Proteomes" id="UP001301769"/>
    </source>
</evidence>
<sequence length="117" mass="13853">MVQKQVSSDFWRPARFIKPDAKGVLYYAKNIFDGFRIWGIRYERKQLNTSHPHVRIILSKNDQNGWFHLRAERLGEDTDAQNIVRMTVRFSKWTVAHFRQEGKYEASTTLHVIAESD</sequence>
<name>A0AAN7B086_9PEZI</name>
<reference evidence="1" key="1">
    <citation type="journal article" date="2023" name="Mol. Phylogenet. Evol.">
        <title>Genome-scale phylogeny and comparative genomics of the fungal order Sordariales.</title>
        <authorList>
            <person name="Hensen N."/>
            <person name="Bonometti L."/>
            <person name="Westerberg I."/>
            <person name="Brannstrom I.O."/>
            <person name="Guillou S."/>
            <person name="Cros-Aarteil S."/>
            <person name="Calhoun S."/>
            <person name="Haridas S."/>
            <person name="Kuo A."/>
            <person name="Mondo S."/>
            <person name="Pangilinan J."/>
            <person name="Riley R."/>
            <person name="LaButti K."/>
            <person name="Andreopoulos B."/>
            <person name="Lipzen A."/>
            <person name="Chen C."/>
            <person name="Yan M."/>
            <person name="Daum C."/>
            <person name="Ng V."/>
            <person name="Clum A."/>
            <person name="Steindorff A."/>
            <person name="Ohm R.A."/>
            <person name="Martin F."/>
            <person name="Silar P."/>
            <person name="Natvig D.O."/>
            <person name="Lalanne C."/>
            <person name="Gautier V."/>
            <person name="Ament-Velasquez S.L."/>
            <person name="Kruys A."/>
            <person name="Hutchinson M.I."/>
            <person name="Powell A.J."/>
            <person name="Barry K."/>
            <person name="Miller A.N."/>
            <person name="Grigoriev I.V."/>
            <person name="Debuchy R."/>
            <person name="Gladieux P."/>
            <person name="Hiltunen Thoren M."/>
            <person name="Johannesson H."/>
        </authorList>
    </citation>
    <scope>NUCLEOTIDE SEQUENCE</scope>
    <source>
        <strain evidence="1">PSN293</strain>
    </source>
</reference>
<accession>A0AAN7B086</accession>
<dbReference type="Proteomes" id="UP001301769">
    <property type="component" value="Unassembled WGS sequence"/>
</dbReference>
<protein>
    <submittedName>
        <fullName evidence="1">Uncharacterized protein</fullName>
    </submittedName>
</protein>
<comment type="caution">
    <text evidence="1">The sequence shown here is derived from an EMBL/GenBank/DDBJ whole genome shotgun (WGS) entry which is preliminary data.</text>
</comment>
<organism evidence="1 2">
    <name type="scientific">Rhypophila decipiens</name>
    <dbReference type="NCBI Taxonomy" id="261697"/>
    <lineage>
        <taxon>Eukaryota</taxon>
        <taxon>Fungi</taxon>
        <taxon>Dikarya</taxon>
        <taxon>Ascomycota</taxon>
        <taxon>Pezizomycotina</taxon>
        <taxon>Sordariomycetes</taxon>
        <taxon>Sordariomycetidae</taxon>
        <taxon>Sordariales</taxon>
        <taxon>Naviculisporaceae</taxon>
        <taxon>Rhypophila</taxon>
    </lineage>
</organism>
<dbReference type="EMBL" id="MU858507">
    <property type="protein sequence ID" value="KAK4206108.1"/>
    <property type="molecule type" value="Genomic_DNA"/>
</dbReference>
<reference evidence="1" key="2">
    <citation type="submission" date="2023-05" db="EMBL/GenBank/DDBJ databases">
        <authorList>
            <consortium name="Lawrence Berkeley National Laboratory"/>
            <person name="Steindorff A."/>
            <person name="Hensen N."/>
            <person name="Bonometti L."/>
            <person name="Westerberg I."/>
            <person name="Brannstrom I.O."/>
            <person name="Guillou S."/>
            <person name="Cros-Aarteil S."/>
            <person name="Calhoun S."/>
            <person name="Haridas S."/>
            <person name="Kuo A."/>
            <person name="Mondo S."/>
            <person name="Pangilinan J."/>
            <person name="Riley R."/>
            <person name="Labutti K."/>
            <person name="Andreopoulos B."/>
            <person name="Lipzen A."/>
            <person name="Chen C."/>
            <person name="Yanf M."/>
            <person name="Daum C."/>
            <person name="Ng V."/>
            <person name="Clum A."/>
            <person name="Ohm R."/>
            <person name="Martin F."/>
            <person name="Silar P."/>
            <person name="Natvig D."/>
            <person name="Lalanne C."/>
            <person name="Gautier V."/>
            <person name="Ament-Velasquez S.L."/>
            <person name="Kruys A."/>
            <person name="Hutchinson M.I."/>
            <person name="Powell A.J."/>
            <person name="Barry K."/>
            <person name="Miller A.N."/>
            <person name="Grigoriev I.V."/>
            <person name="Debuchy R."/>
            <person name="Gladieux P."/>
            <person name="Thoren M.H."/>
            <person name="Johannesson H."/>
        </authorList>
    </citation>
    <scope>NUCLEOTIDE SEQUENCE</scope>
    <source>
        <strain evidence="1">PSN293</strain>
    </source>
</reference>
<dbReference type="AlphaFoldDB" id="A0AAN7B086"/>
<proteinExistence type="predicted"/>
<gene>
    <name evidence="1" type="ORF">QBC37DRAFT_407397</name>
</gene>
<keyword evidence="2" id="KW-1185">Reference proteome</keyword>